<evidence type="ECO:0000259" key="1">
    <source>
        <dbReference type="Pfam" id="PF15567"/>
    </source>
</evidence>
<accession>A0A1M5L0W5</accession>
<dbReference type="InterPro" id="IPR029082">
    <property type="entry name" value="Imm35"/>
</dbReference>
<dbReference type="Proteomes" id="UP000184071">
    <property type="component" value="Unassembled WGS sequence"/>
</dbReference>
<dbReference type="STRING" id="370979.SAMN05443663_103237"/>
<keyword evidence="3" id="KW-1185">Reference proteome</keyword>
<dbReference type="Pfam" id="PF15567">
    <property type="entry name" value="Imm35"/>
    <property type="match status" value="1"/>
</dbReference>
<reference evidence="3" key="1">
    <citation type="submission" date="2016-11" db="EMBL/GenBank/DDBJ databases">
        <authorList>
            <person name="Varghese N."/>
            <person name="Submissions S."/>
        </authorList>
    </citation>
    <scope>NUCLEOTIDE SEQUENCE [LARGE SCALE GENOMIC DNA]</scope>
    <source>
        <strain evidence="3">DSM 17963</strain>
    </source>
</reference>
<organism evidence="2 3">
    <name type="scientific">Flavobacterium defluvii</name>
    <dbReference type="NCBI Taxonomy" id="370979"/>
    <lineage>
        <taxon>Bacteria</taxon>
        <taxon>Pseudomonadati</taxon>
        <taxon>Bacteroidota</taxon>
        <taxon>Flavobacteriia</taxon>
        <taxon>Flavobacteriales</taxon>
        <taxon>Flavobacteriaceae</taxon>
        <taxon>Flavobacterium</taxon>
    </lineage>
</organism>
<protein>
    <recommendedName>
        <fullName evidence="1">Immunity protein 35 domain-containing protein</fullName>
    </recommendedName>
</protein>
<dbReference type="RefSeq" id="WP_073415362.1">
    <property type="nucleotide sequence ID" value="NZ_FQWC01000003.1"/>
</dbReference>
<sequence length="104" mass="12404">MLTFEEARKIISDRLVENSKSLDGDSLVILDHLTIEKPYGWIFYYDSQFWHNQNRDTKYIYAGNVPILVDKQTGNQIPCNSGNNEIAYEYEEKEKMWNLFFDRK</sequence>
<evidence type="ECO:0000313" key="2">
    <source>
        <dbReference type="EMBL" id="SHG58636.1"/>
    </source>
</evidence>
<proteinExistence type="predicted"/>
<dbReference type="OrthoDB" id="681022at2"/>
<evidence type="ECO:0000313" key="3">
    <source>
        <dbReference type="Proteomes" id="UP000184071"/>
    </source>
</evidence>
<feature type="domain" description="Immunity protein 35" evidence="1">
    <location>
        <begin position="6"/>
        <end position="77"/>
    </location>
</feature>
<gene>
    <name evidence="2" type="ORF">SAMN05443663_103237</name>
</gene>
<dbReference type="EMBL" id="FQWC01000003">
    <property type="protein sequence ID" value="SHG58636.1"/>
    <property type="molecule type" value="Genomic_DNA"/>
</dbReference>
<name>A0A1M5L0W5_9FLAO</name>
<dbReference type="AlphaFoldDB" id="A0A1M5L0W5"/>